<organism evidence="1 2">
    <name type="scientific">Melia azedarach</name>
    <name type="common">Chinaberry tree</name>
    <dbReference type="NCBI Taxonomy" id="155640"/>
    <lineage>
        <taxon>Eukaryota</taxon>
        <taxon>Viridiplantae</taxon>
        <taxon>Streptophyta</taxon>
        <taxon>Embryophyta</taxon>
        <taxon>Tracheophyta</taxon>
        <taxon>Spermatophyta</taxon>
        <taxon>Magnoliopsida</taxon>
        <taxon>eudicotyledons</taxon>
        <taxon>Gunneridae</taxon>
        <taxon>Pentapetalae</taxon>
        <taxon>rosids</taxon>
        <taxon>malvids</taxon>
        <taxon>Sapindales</taxon>
        <taxon>Meliaceae</taxon>
        <taxon>Melia</taxon>
    </lineage>
</organism>
<dbReference type="EMBL" id="CM051395">
    <property type="protein sequence ID" value="KAJ4726326.1"/>
    <property type="molecule type" value="Genomic_DNA"/>
</dbReference>
<name>A0ACC1YSB3_MELAZ</name>
<gene>
    <name evidence="1" type="ORF">OWV82_005056</name>
</gene>
<reference evidence="1 2" key="1">
    <citation type="journal article" date="2023" name="Science">
        <title>Complex scaffold remodeling in plant triterpene biosynthesis.</title>
        <authorList>
            <person name="De La Pena R."/>
            <person name="Hodgson H."/>
            <person name="Liu J.C."/>
            <person name="Stephenson M.J."/>
            <person name="Martin A.C."/>
            <person name="Owen C."/>
            <person name="Harkess A."/>
            <person name="Leebens-Mack J."/>
            <person name="Jimenez L.E."/>
            <person name="Osbourn A."/>
            <person name="Sattely E.S."/>
        </authorList>
    </citation>
    <scope>NUCLEOTIDE SEQUENCE [LARGE SCALE GENOMIC DNA]</scope>
    <source>
        <strain evidence="2">cv. JPN11</strain>
        <tissue evidence="1">Leaf</tissue>
    </source>
</reference>
<dbReference type="Proteomes" id="UP001164539">
    <property type="component" value="Chromosome 2"/>
</dbReference>
<evidence type="ECO:0000313" key="2">
    <source>
        <dbReference type="Proteomes" id="UP001164539"/>
    </source>
</evidence>
<comment type="caution">
    <text evidence="1">The sequence shown here is derived from an EMBL/GenBank/DDBJ whole genome shotgun (WGS) entry which is preliminary data.</text>
</comment>
<protein>
    <submittedName>
        <fullName evidence="1">Stigma-specific Stig1 family protein</fullName>
    </submittedName>
</protein>
<sequence>MATSLELKPLFFSLIITLLFIILHSQIALAFSFDFEDPEVYVLDNPPLSFTSRSRYFPSIIRKGTHCNPDSNNNICNGVSANNGTSLLYCCKTHCRNILGDRNNCGKCGSKCKFGQLCCNGSCTYVGDNENHCGKCHKKCPNGVKCEGGMCGYA</sequence>
<keyword evidence="2" id="KW-1185">Reference proteome</keyword>
<evidence type="ECO:0000313" key="1">
    <source>
        <dbReference type="EMBL" id="KAJ4726326.1"/>
    </source>
</evidence>
<accession>A0ACC1YSB3</accession>
<proteinExistence type="predicted"/>